<gene>
    <name evidence="1" type="ORF">HMPREF1250_1953</name>
</gene>
<organism evidence="1 2">
    <name type="scientific">Megasphaera vaginalis</name>
    <name type="common">ex Srinivasan et al. 2021</name>
    <dbReference type="NCBI Taxonomy" id="1111454"/>
    <lineage>
        <taxon>Bacteria</taxon>
        <taxon>Bacillati</taxon>
        <taxon>Bacillota</taxon>
        <taxon>Negativicutes</taxon>
        <taxon>Veillonellales</taxon>
        <taxon>Veillonellaceae</taxon>
        <taxon>Megasphaera</taxon>
    </lineage>
</organism>
<evidence type="ECO:0000313" key="1">
    <source>
        <dbReference type="EMBL" id="ERT61882.1"/>
    </source>
</evidence>
<accession>U7UR13</accession>
<dbReference type="PATRIC" id="fig|1111454.3.peg.289"/>
<protein>
    <recommendedName>
        <fullName evidence="3">MSHA biogenesis protein MshP</fullName>
    </recommendedName>
</protein>
<proteinExistence type="predicted"/>
<sequence length="149" mass="16342">MDLQKKNNGFVSCFVLALGLTVLMIAMGSARLAQDQLKEAEAYCDTVTAAYYAENLLHLYWDEMSAQPCRAMPLSEKKDGRKFYPSAPTAADLEVHCVTGVHNSTFEGTAQASCTMKLSGMTRTCSIRFQVRPGEGDAGDQIVITRISY</sequence>
<dbReference type="EMBL" id="AWXA01000007">
    <property type="protein sequence ID" value="ERT61882.1"/>
    <property type="molecule type" value="Genomic_DNA"/>
</dbReference>
<evidence type="ECO:0000313" key="2">
    <source>
        <dbReference type="Proteomes" id="UP000017090"/>
    </source>
</evidence>
<keyword evidence="2" id="KW-1185">Reference proteome</keyword>
<dbReference type="Proteomes" id="UP000017090">
    <property type="component" value="Unassembled WGS sequence"/>
</dbReference>
<dbReference type="RefSeq" id="WP_023052778.1">
    <property type="nucleotide sequence ID" value="NZ_AWXA01000007.1"/>
</dbReference>
<comment type="caution">
    <text evidence="1">The sequence shown here is derived from an EMBL/GenBank/DDBJ whole genome shotgun (WGS) entry which is preliminary data.</text>
</comment>
<evidence type="ECO:0008006" key="3">
    <source>
        <dbReference type="Google" id="ProtNLM"/>
    </source>
</evidence>
<dbReference type="AlphaFoldDB" id="U7UR13"/>
<name>U7UR13_9FIRM</name>
<dbReference type="STRING" id="1111454.HMPREF1250_1953"/>
<reference evidence="1 2" key="1">
    <citation type="submission" date="2013-09" db="EMBL/GenBank/DDBJ databases">
        <authorList>
            <person name="Durkin A.S."/>
            <person name="Haft D.R."/>
            <person name="McCorrison J."/>
            <person name="Torralba M."/>
            <person name="Gillis M."/>
            <person name="Haft D.H."/>
            <person name="Methe B."/>
            <person name="Sutton G."/>
            <person name="Nelson K.E."/>
        </authorList>
    </citation>
    <scope>NUCLEOTIDE SEQUENCE [LARGE SCALE GENOMIC DNA]</scope>
    <source>
        <strain evidence="1 2">BV3C16-1</strain>
    </source>
</reference>